<evidence type="ECO:0000256" key="1">
    <source>
        <dbReference type="ARBA" id="ARBA00022729"/>
    </source>
</evidence>
<accession>A0A4U5TPY9</accession>
<keyword evidence="6" id="KW-1185">Reference proteome</keyword>
<dbReference type="Proteomes" id="UP000306552">
    <property type="component" value="Unassembled WGS sequence"/>
</dbReference>
<dbReference type="PANTHER" id="PTHR10161">
    <property type="entry name" value="TARTRATE-RESISTANT ACID PHOSPHATASE TYPE 5"/>
    <property type="match status" value="1"/>
</dbReference>
<dbReference type="InterPro" id="IPR004843">
    <property type="entry name" value="Calcineurin-like_PHP"/>
</dbReference>
<feature type="chain" id="PRO_5020648943" evidence="3">
    <location>
        <begin position="22"/>
        <end position="1224"/>
    </location>
</feature>
<dbReference type="SUPFAM" id="SSF56300">
    <property type="entry name" value="Metallo-dependent phosphatases"/>
    <property type="match status" value="1"/>
</dbReference>
<dbReference type="PANTHER" id="PTHR10161:SF14">
    <property type="entry name" value="TARTRATE-RESISTANT ACID PHOSPHATASE TYPE 5"/>
    <property type="match status" value="1"/>
</dbReference>
<dbReference type="Gene3D" id="3.60.21.10">
    <property type="match status" value="1"/>
</dbReference>
<reference evidence="5 6" key="1">
    <citation type="submission" date="2019-04" db="EMBL/GenBank/DDBJ databases">
        <title>Psychroflexus halotolerans sp. nov., isolated from a marine solar saltern.</title>
        <authorList>
            <person name="Feng X."/>
        </authorList>
    </citation>
    <scope>NUCLEOTIDE SEQUENCE [LARGE SCALE GENOMIC DNA]</scope>
    <source>
        <strain evidence="5 6">WDS2C27</strain>
    </source>
</reference>
<sequence>MNLKFLLFSAFIFVLSIHLSAQNNKLTTDDIDKTIYLIGDTGEMQNGLSDGMQALNNYFQQHKTDNATLVFLGDNIYPDGFPSEKGKSQDVAKSILDHHIEVIKSFDGQTFFLPGNHDWRKENIKRIDNQKDYIEDNSDAEWIPKVSCGIEGEDLTEDVYLLTVDTQWFLSDWDKTPKVNKKCDQIKTRKQFFTEFETELKKNQNKTVIVAMHHPLLTHGVHGGVIPPKKHLFPLKNPIPLPGLASVLAFARSSGVSAQDVNNAAYQDMKDRLETITKRWNKVIFASGHEHSLQLIEEESIRQIVSGSGSKTSFVKAKTGTQFKASSQGFAKLDIYKNGKCVVEFYTAKNGQPQLAYAQEIFPKNKTFDKTQLKNQFPQFVETSIYDVAEFPDTDKNKFISDTYRPLYTKTIKAKVALLDTLYGGLTPIRKGGGVQTKSLRLKDSQGREYNIRAIKKNASQILQSTIFQDQFIGDLYDNTAVEDLLKEILTGSHPYGFLAVPKLAEAAGVYHTNPELFYVPKQDCLGDYNAEYGNEIYMIEERPEEHWLGAEFFGSPNHDIGSTDDLYERLARDEKYSVDETQYIKTRVFDMLIGDFDRHHDQWRWAEDELETGQHIFKAIPRDRDQAFADFDSNLFNTLKFLSGFPKRYVNFESDIKHPEEFHFNALPLDRTLLRNSSREDWLKQAETIQNTITPEVVDQAFNRLPEELQDEKTEALKTMLLKRKANLKTIVNKFYDNLTKYTLLTATDKDDYIDIESDDNQVKVTMYRNKGGDREDKYSERTFKVDKTKEIWIYALQDDDIFTYSGISNKIKIRLIGGHGDDEYKVLENGNHLRIYDHKSLKNTVTKKSKAKVKWDDDYVQNNFDKNRNISGINNFIPKIGFNPDDGFLIGATNSYTYKGFSLNPFTYRHTLSAGFYFETEGVDLDYEGEFAKVIGDYNLVVGGRFTSPNFAVNFFGFGNDSQNPEDEIDRDFNRVRYESVMGKVGFRKTTKYGSSFTHLITLESIEVERTNGRFLDLIGDDLLADDPEFFDRKTFLGAQTEFNFSSLNDALNPSKGMNFDLEVGAKLNLDDTDRAYAFVNPNLEFYNPLTPDERLVLRTQALSEINFGNQFEFYQAASAGSHNALRGYRRNRFLGQQSLIGSGDLRYSFNQFKTGVVPLQFGVFGGYDIGRVWSDVNPSDRWNDNYGGGVWFTAADLLQGTLNLFYGDDDLFFSFQVNVSL</sequence>
<dbReference type="GO" id="GO:0016787">
    <property type="term" value="F:hydrolase activity"/>
    <property type="evidence" value="ECO:0007669"/>
    <property type="project" value="UniProtKB-KW"/>
</dbReference>
<evidence type="ECO:0000313" key="5">
    <source>
        <dbReference type="EMBL" id="TKS56073.1"/>
    </source>
</evidence>
<feature type="signal peptide" evidence="3">
    <location>
        <begin position="1"/>
        <end position="21"/>
    </location>
</feature>
<dbReference type="Pfam" id="PF00149">
    <property type="entry name" value="Metallophos"/>
    <property type="match status" value="1"/>
</dbReference>
<organism evidence="5 6">
    <name type="scientific">Mesohalobacter halotolerans</name>
    <dbReference type="NCBI Taxonomy" id="1883405"/>
    <lineage>
        <taxon>Bacteria</taxon>
        <taxon>Pseudomonadati</taxon>
        <taxon>Bacteroidota</taxon>
        <taxon>Flavobacteriia</taxon>
        <taxon>Flavobacteriales</taxon>
        <taxon>Flavobacteriaceae</taxon>
        <taxon>Mesohalobacter</taxon>
    </lineage>
</organism>
<dbReference type="InterPro" id="IPR051558">
    <property type="entry name" value="Metallophosphoesterase_PAP"/>
</dbReference>
<evidence type="ECO:0000313" key="6">
    <source>
        <dbReference type="Proteomes" id="UP000306552"/>
    </source>
</evidence>
<evidence type="ECO:0000256" key="2">
    <source>
        <dbReference type="ARBA" id="ARBA00022801"/>
    </source>
</evidence>
<dbReference type="AlphaFoldDB" id="A0A4U5TPY9"/>
<dbReference type="Gene3D" id="2.40.160.50">
    <property type="entry name" value="membrane protein fhac: a member of the omp85/tpsb transporter family"/>
    <property type="match status" value="1"/>
</dbReference>
<dbReference type="EMBL" id="SWMU01000003">
    <property type="protein sequence ID" value="TKS56073.1"/>
    <property type="molecule type" value="Genomic_DNA"/>
</dbReference>
<evidence type="ECO:0000256" key="3">
    <source>
        <dbReference type="SAM" id="SignalP"/>
    </source>
</evidence>
<evidence type="ECO:0000259" key="4">
    <source>
        <dbReference type="Pfam" id="PF00149"/>
    </source>
</evidence>
<dbReference type="InterPro" id="IPR029052">
    <property type="entry name" value="Metallo-depent_PP-like"/>
</dbReference>
<keyword evidence="1 3" id="KW-0732">Signal</keyword>
<gene>
    <name evidence="5" type="ORF">FCN74_08605</name>
</gene>
<dbReference type="OrthoDB" id="333971at2"/>
<name>A0A4U5TPY9_9FLAO</name>
<comment type="caution">
    <text evidence="5">The sequence shown here is derived from an EMBL/GenBank/DDBJ whole genome shotgun (WGS) entry which is preliminary data.</text>
</comment>
<protein>
    <submittedName>
        <fullName evidence="5">Phosphoesterase</fullName>
    </submittedName>
</protein>
<keyword evidence="2" id="KW-0378">Hydrolase</keyword>
<dbReference type="RefSeq" id="WP_138932190.1">
    <property type="nucleotide sequence ID" value="NZ_SWMU01000003.1"/>
</dbReference>
<proteinExistence type="predicted"/>
<feature type="domain" description="Calcineurin-like phosphoesterase" evidence="4">
    <location>
        <begin position="34"/>
        <end position="222"/>
    </location>
</feature>